<reference evidence="2" key="1">
    <citation type="journal article" date="2014" name="Front. Microbiol.">
        <title>High frequency of phylogenetically diverse reductive dehalogenase-homologous genes in deep subseafloor sedimentary metagenomes.</title>
        <authorList>
            <person name="Kawai M."/>
            <person name="Futagami T."/>
            <person name="Toyoda A."/>
            <person name="Takaki Y."/>
            <person name="Nishi S."/>
            <person name="Hori S."/>
            <person name="Arai W."/>
            <person name="Tsubouchi T."/>
            <person name="Morono Y."/>
            <person name="Uchiyama I."/>
            <person name="Ito T."/>
            <person name="Fujiyama A."/>
            <person name="Inagaki F."/>
            <person name="Takami H."/>
        </authorList>
    </citation>
    <scope>NUCLEOTIDE SEQUENCE</scope>
    <source>
        <strain evidence="2">Expedition CK06-06</strain>
    </source>
</reference>
<gene>
    <name evidence="2" type="ORF">S12H4_04092</name>
</gene>
<feature type="domain" description="Methyltransferase type 11" evidence="1">
    <location>
        <begin position="23"/>
        <end position="99"/>
    </location>
</feature>
<evidence type="ECO:0000259" key="1">
    <source>
        <dbReference type="Pfam" id="PF08241"/>
    </source>
</evidence>
<dbReference type="SUPFAM" id="SSF53335">
    <property type="entry name" value="S-adenosyl-L-methionine-dependent methyltransferases"/>
    <property type="match status" value="1"/>
</dbReference>
<organism evidence="2">
    <name type="scientific">marine sediment metagenome</name>
    <dbReference type="NCBI Taxonomy" id="412755"/>
    <lineage>
        <taxon>unclassified sequences</taxon>
        <taxon>metagenomes</taxon>
        <taxon>ecological metagenomes</taxon>
    </lineage>
</organism>
<evidence type="ECO:0000313" key="2">
    <source>
        <dbReference type="EMBL" id="GAI72508.1"/>
    </source>
</evidence>
<dbReference type="Pfam" id="PF08241">
    <property type="entry name" value="Methyltransf_11"/>
    <property type="match status" value="1"/>
</dbReference>
<accession>X1QW78</accession>
<protein>
    <recommendedName>
        <fullName evidence="1">Methyltransferase type 11 domain-containing protein</fullName>
    </recommendedName>
</protein>
<dbReference type="InterPro" id="IPR013216">
    <property type="entry name" value="Methyltransf_11"/>
</dbReference>
<dbReference type="Gene3D" id="3.40.50.150">
    <property type="entry name" value="Vaccinia Virus protein VP39"/>
    <property type="match status" value="1"/>
</dbReference>
<comment type="caution">
    <text evidence="2">The sequence shown here is derived from an EMBL/GenBank/DDBJ whole genome shotgun (WGS) entry which is preliminary data.</text>
</comment>
<dbReference type="AlphaFoldDB" id="X1QW78"/>
<dbReference type="GO" id="GO:0008757">
    <property type="term" value="F:S-adenosylmethionine-dependent methyltransferase activity"/>
    <property type="evidence" value="ECO:0007669"/>
    <property type="project" value="InterPro"/>
</dbReference>
<proteinExistence type="predicted"/>
<dbReference type="EMBL" id="BARW01001220">
    <property type="protein sequence ID" value="GAI72508.1"/>
    <property type="molecule type" value="Genomic_DNA"/>
</dbReference>
<name>X1QW78_9ZZZZ</name>
<sequence>MKQEPHRLLWIRDKVCLEDTILEVGCAENPVWAGTQFKVTTLDRSVRPDEQCFPDIVGEAENLPFDANRFDVVALGELLEHVPEPQIVLREAARVARKKVKILKYW</sequence>
<dbReference type="InterPro" id="IPR029063">
    <property type="entry name" value="SAM-dependent_MTases_sf"/>
</dbReference>